<feature type="transmembrane region" description="Helical" evidence="1">
    <location>
        <begin position="175"/>
        <end position="193"/>
    </location>
</feature>
<dbReference type="Proteomes" id="UP000584374">
    <property type="component" value="Unassembled WGS sequence"/>
</dbReference>
<gene>
    <name evidence="2" type="ORF">BJ970_003700</name>
</gene>
<keyword evidence="1" id="KW-0812">Transmembrane</keyword>
<dbReference type="EMBL" id="JACHIW010000001">
    <property type="protein sequence ID" value="MBB5156166.1"/>
    <property type="molecule type" value="Genomic_DNA"/>
</dbReference>
<evidence type="ECO:0000256" key="1">
    <source>
        <dbReference type="SAM" id="Phobius"/>
    </source>
</evidence>
<feature type="transmembrane region" description="Helical" evidence="1">
    <location>
        <begin position="200"/>
        <end position="218"/>
    </location>
</feature>
<evidence type="ECO:0000313" key="2">
    <source>
        <dbReference type="EMBL" id="MBB5156166.1"/>
    </source>
</evidence>
<keyword evidence="3" id="KW-1185">Reference proteome</keyword>
<reference evidence="2 3" key="1">
    <citation type="submission" date="2020-08" db="EMBL/GenBank/DDBJ databases">
        <title>Sequencing the genomes of 1000 actinobacteria strains.</title>
        <authorList>
            <person name="Klenk H.-P."/>
        </authorList>
    </citation>
    <scope>NUCLEOTIDE SEQUENCE [LARGE SCALE GENOMIC DNA]</scope>
    <source>
        <strain evidence="2 3">DSM 45584</strain>
    </source>
</reference>
<protein>
    <submittedName>
        <fullName evidence="2">Uncharacterized protein</fullName>
    </submittedName>
</protein>
<organism evidence="2 3">
    <name type="scientific">Saccharopolyspora phatthalungensis</name>
    <dbReference type="NCBI Taxonomy" id="664693"/>
    <lineage>
        <taxon>Bacteria</taxon>
        <taxon>Bacillati</taxon>
        <taxon>Actinomycetota</taxon>
        <taxon>Actinomycetes</taxon>
        <taxon>Pseudonocardiales</taxon>
        <taxon>Pseudonocardiaceae</taxon>
        <taxon>Saccharopolyspora</taxon>
    </lineage>
</organism>
<comment type="caution">
    <text evidence="2">The sequence shown here is derived from an EMBL/GenBank/DDBJ whole genome shotgun (WGS) entry which is preliminary data.</text>
</comment>
<dbReference type="AlphaFoldDB" id="A0A840Q6S2"/>
<feature type="transmembrane region" description="Helical" evidence="1">
    <location>
        <begin position="308"/>
        <end position="326"/>
    </location>
</feature>
<proteinExistence type="predicted"/>
<keyword evidence="1" id="KW-0472">Membrane</keyword>
<sequence length="336" mass="35893">MVLTFVAMEPSLVYFRSAHDVSTALRHRLGPMIVDVQVARNALITANEAAVAAFASGGAPLTGPGQEYYNQMAIASQSLAHAAEVNAVGQPGTESLQTVESLLASYSDSISQAGAYFRADDHLMGTVALWNAWRQLHDPHGGIVEKLGELRGLQADALHRQVGEGEVTEAETAAWLAWMAGLCAFLVAGHVFIVWRFRRLLGGVLFAAIAVVVLSVFIGDVVDETDADIAGFNSALRQVLTEPDGEMVAHRTLLAMADAHCRTGTGECGPTMPDRSARAGVGVADRPTDRSVNVRLTPKASGAWLETGIPWLSVLIAGLVVTGFWPRLDEYSYGKR</sequence>
<name>A0A840Q6S2_9PSEU</name>
<dbReference type="RefSeq" id="WP_184727351.1">
    <property type="nucleotide sequence ID" value="NZ_JACHIW010000001.1"/>
</dbReference>
<keyword evidence="1" id="KW-1133">Transmembrane helix</keyword>
<accession>A0A840Q6S2</accession>
<evidence type="ECO:0000313" key="3">
    <source>
        <dbReference type="Proteomes" id="UP000584374"/>
    </source>
</evidence>